<accession>A0ABP7RKM2</accession>
<name>A0ABP7RKM2_9PSEU</name>
<protein>
    <submittedName>
        <fullName evidence="2">Uncharacterized protein</fullName>
    </submittedName>
</protein>
<evidence type="ECO:0000256" key="1">
    <source>
        <dbReference type="SAM" id="MobiDB-lite"/>
    </source>
</evidence>
<sequence>MGRTVAGASAGAQKPVQPVTASAARTMGRWKGKTATEHVLNGGEDIGHAPKGSRSMPIRLVDTAAEIHELHAALREGAVVVDKPRYDGVMYEFPNRTIMGFRTHSSSGGDDDPTLDLKVPGKIKVTLKVHIDDGQG</sequence>
<keyword evidence="3" id="KW-1185">Reference proteome</keyword>
<evidence type="ECO:0000313" key="3">
    <source>
        <dbReference type="Proteomes" id="UP001501747"/>
    </source>
</evidence>
<dbReference type="Proteomes" id="UP001501747">
    <property type="component" value="Unassembled WGS sequence"/>
</dbReference>
<organism evidence="2 3">
    <name type="scientific">Allokutzneria multivorans</name>
    <dbReference type="NCBI Taxonomy" id="1142134"/>
    <lineage>
        <taxon>Bacteria</taxon>
        <taxon>Bacillati</taxon>
        <taxon>Actinomycetota</taxon>
        <taxon>Actinomycetes</taxon>
        <taxon>Pseudonocardiales</taxon>
        <taxon>Pseudonocardiaceae</taxon>
        <taxon>Allokutzneria</taxon>
    </lineage>
</organism>
<comment type="caution">
    <text evidence="2">The sequence shown here is derived from an EMBL/GenBank/DDBJ whole genome shotgun (WGS) entry which is preliminary data.</text>
</comment>
<gene>
    <name evidence="2" type="ORF">GCM10022247_18830</name>
</gene>
<reference evidence="3" key="1">
    <citation type="journal article" date="2019" name="Int. J. Syst. Evol. Microbiol.">
        <title>The Global Catalogue of Microorganisms (GCM) 10K type strain sequencing project: providing services to taxonomists for standard genome sequencing and annotation.</title>
        <authorList>
            <consortium name="The Broad Institute Genomics Platform"/>
            <consortium name="The Broad Institute Genome Sequencing Center for Infectious Disease"/>
            <person name="Wu L."/>
            <person name="Ma J."/>
        </authorList>
    </citation>
    <scope>NUCLEOTIDE SEQUENCE [LARGE SCALE GENOMIC DNA]</scope>
    <source>
        <strain evidence="3">JCM 17342</strain>
    </source>
</reference>
<dbReference type="EMBL" id="BAABAL010000005">
    <property type="protein sequence ID" value="GAA3998828.1"/>
    <property type="molecule type" value="Genomic_DNA"/>
</dbReference>
<proteinExistence type="predicted"/>
<evidence type="ECO:0000313" key="2">
    <source>
        <dbReference type="EMBL" id="GAA3998828.1"/>
    </source>
</evidence>
<feature type="region of interest" description="Disordered" evidence="1">
    <location>
        <begin position="1"/>
        <end position="26"/>
    </location>
</feature>